<dbReference type="SUPFAM" id="SSF56204">
    <property type="entry name" value="Hect, E3 ligase catalytic domain"/>
    <property type="match status" value="1"/>
</dbReference>
<sequence>MQLGIRTSVQLGIRTSDGAVSILPDRLPEASTCFNELRVPSYTSLAALQEAMSTAMAAIFTFNVQPAAALPDPGGIFASLVQQIRDLYLSGNLEGNTAARLDPLEGELLAPLVEQIRGFHPSVPLEGDAAARGEGGELLQLQGAGELLQLQAAGHAHDADGQAQVQVRHG</sequence>
<dbReference type="InterPro" id="IPR035983">
    <property type="entry name" value="Hect_E3_ubiquitin_ligase"/>
</dbReference>
<dbReference type="Proteomes" id="UP000664859">
    <property type="component" value="Unassembled WGS sequence"/>
</dbReference>
<feature type="active site" description="Glycyl thioester intermediate" evidence="2">
    <location>
        <position position="33"/>
    </location>
</feature>
<name>A0A836CGI2_9STRA</name>
<dbReference type="InterPro" id="IPR000569">
    <property type="entry name" value="HECT_dom"/>
</dbReference>
<dbReference type="Pfam" id="PF00632">
    <property type="entry name" value="HECT"/>
    <property type="match status" value="1"/>
</dbReference>
<evidence type="ECO:0000313" key="5">
    <source>
        <dbReference type="Proteomes" id="UP000664859"/>
    </source>
</evidence>
<reference evidence="4" key="1">
    <citation type="submission" date="2021-02" db="EMBL/GenBank/DDBJ databases">
        <title>First Annotated Genome of the Yellow-green Alga Tribonema minus.</title>
        <authorList>
            <person name="Mahan K.M."/>
        </authorList>
    </citation>
    <scope>NUCLEOTIDE SEQUENCE</scope>
    <source>
        <strain evidence="4">UTEX B ZZ1240</strain>
    </source>
</reference>
<dbReference type="Gene3D" id="3.30.2410.10">
    <property type="entry name" value="Hect, E3 ligase catalytic domain"/>
    <property type="match status" value="1"/>
</dbReference>
<organism evidence="4 5">
    <name type="scientific">Tribonema minus</name>
    <dbReference type="NCBI Taxonomy" id="303371"/>
    <lineage>
        <taxon>Eukaryota</taxon>
        <taxon>Sar</taxon>
        <taxon>Stramenopiles</taxon>
        <taxon>Ochrophyta</taxon>
        <taxon>PX clade</taxon>
        <taxon>Xanthophyceae</taxon>
        <taxon>Tribonematales</taxon>
        <taxon>Tribonemataceae</taxon>
        <taxon>Tribonema</taxon>
    </lineage>
</organism>
<dbReference type="PROSITE" id="PS50237">
    <property type="entry name" value="HECT"/>
    <property type="match status" value="1"/>
</dbReference>
<evidence type="ECO:0000256" key="1">
    <source>
        <dbReference type="ARBA" id="ARBA00022786"/>
    </source>
</evidence>
<feature type="domain" description="HECT" evidence="3">
    <location>
        <begin position="25"/>
        <end position="65"/>
    </location>
</feature>
<evidence type="ECO:0000256" key="2">
    <source>
        <dbReference type="PROSITE-ProRule" id="PRU00104"/>
    </source>
</evidence>
<dbReference type="AlphaFoldDB" id="A0A836CGI2"/>
<dbReference type="EMBL" id="JAFCMP010000168">
    <property type="protein sequence ID" value="KAG5184388.1"/>
    <property type="molecule type" value="Genomic_DNA"/>
</dbReference>
<keyword evidence="1 2" id="KW-0833">Ubl conjugation pathway</keyword>
<keyword evidence="5" id="KW-1185">Reference proteome</keyword>
<evidence type="ECO:0000259" key="3">
    <source>
        <dbReference type="PROSITE" id="PS50237"/>
    </source>
</evidence>
<gene>
    <name evidence="4" type="ORF">JKP88DRAFT_277170</name>
</gene>
<proteinExistence type="predicted"/>
<accession>A0A836CGI2</accession>
<comment type="caution">
    <text evidence="4">The sequence shown here is derived from an EMBL/GenBank/DDBJ whole genome shotgun (WGS) entry which is preliminary data.</text>
</comment>
<evidence type="ECO:0000313" key="4">
    <source>
        <dbReference type="EMBL" id="KAG5184388.1"/>
    </source>
</evidence>
<dbReference type="GO" id="GO:0004842">
    <property type="term" value="F:ubiquitin-protein transferase activity"/>
    <property type="evidence" value="ECO:0007669"/>
    <property type="project" value="InterPro"/>
</dbReference>
<protein>
    <recommendedName>
        <fullName evidence="3">HECT domain-containing protein</fullName>
    </recommendedName>
</protein>